<dbReference type="InterPro" id="IPR016140">
    <property type="entry name" value="Bifunc_inhib/LTP/seed_store"/>
</dbReference>
<gene>
    <name evidence="3" type="ORF">G2W53_030349</name>
</gene>
<dbReference type="GO" id="GO:0005504">
    <property type="term" value="F:fatty acid binding"/>
    <property type="evidence" value="ECO:0007669"/>
    <property type="project" value="InterPro"/>
</dbReference>
<dbReference type="Proteomes" id="UP000634136">
    <property type="component" value="Unassembled WGS sequence"/>
</dbReference>
<name>A0A834WAP3_9FABA</name>
<dbReference type="PANTHER" id="PTHR33122:SF69">
    <property type="entry name" value="LIPID TRANSFER PROTEIN"/>
    <property type="match status" value="1"/>
</dbReference>
<dbReference type="GO" id="GO:0009627">
    <property type="term" value="P:systemic acquired resistance"/>
    <property type="evidence" value="ECO:0007669"/>
    <property type="project" value="InterPro"/>
</dbReference>
<sequence length="190" mass="20975">MAMMMKSFWLVMVLMIVAVGRFQKGVEASGACGKFSTDRMLTHVFRHCVKPARDVSAPVSAQCCNSLVDVPIACYYAIIFSNAFEKLGIDRQIAYTIPQPVGGFQKGVEASGACGKFSTDRMLTHVFRHCVKPARDVSAPVSAQCCNSLVDVPIACYYAIIFSNAFEKLGIDRQIAYTIPQRCAHTYHHH</sequence>
<keyword evidence="4" id="KW-1185">Reference proteome</keyword>
<dbReference type="PANTHER" id="PTHR33122">
    <property type="entry name" value="LIPID BINDING PROTEIN-RELATED"/>
    <property type="match status" value="1"/>
</dbReference>
<keyword evidence="1" id="KW-0732">Signal</keyword>
<evidence type="ECO:0000313" key="4">
    <source>
        <dbReference type="Proteomes" id="UP000634136"/>
    </source>
</evidence>
<feature type="domain" description="Bifunctional inhibitor/plant lipid transfer protein/seed storage helical" evidence="2">
    <location>
        <begin position="120"/>
        <end position="185"/>
    </location>
</feature>
<protein>
    <submittedName>
        <fullName evidence="3">Alpha-amylase inhibitor/lipid transfer/seed storage family protein</fullName>
    </submittedName>
</protein>
<dbReference type="Pfam" id="PF00234">
    <property type="entry name" value="Tryp_alpha_amyl"/>
    <property type="match status" value="1"/>
</dbReference>
<dbReference type="SUPFAM" id="SSF47699">
    <property type="entry name" value="Bifunctional inhibitor/lipid-transfer protein/seed storage 2S albumin"/>
    <property type="match status" value="1"/>
</dbReference>
<dbReference type="EMBL" id="JAAIUW010000009">
    <property type="protein sequence ID" value="KAF7816380.1"/>
    <property type="molecule type" value="Genomic_DNA"/>
</dbReference>
<feature type="chain" id="PRO_5032410083" evidence="1">
    <location>
        <begin position="29"/>
        <end position="190"/>
    </location>
</feature>
<dbReference type="InterPro" id="IPR039265">
    <property type="entry name" value="DIR1-like"/>
</dbReference>
<dbReference type="AlphaFoldDB" id="A0A834WAP3"/>
<feature type="signal peptide" evidence="1">
    <location>
        <begin position="1"/>
        <end position="28"/>
    </location>
</feature>
<evidence type="ECO:0000256" key="1">
    <source>
        <dbReference type="SAM" id="SignalP"/>
    </source>
</evidence>
<organism evidence="3 4">
    <name type="scientific">Senna tora</name>
    <dbReference type="NCBI Taxonomy" id="362788"/>
    <lineage>
        <taxon>Eukaryota</taxon>
        <taxon>Viridiplantae</taxon>
        <taxon>Streptophyta</taxon>
        <taxon>Embryophyta</taxon>
        <taxon>Tracheophyta</taxon>
        <taxon>Spermatophyta</taxon>
        <taxon>Magnoliopsida</taxon>
        <taxon>eudicotyledons</taxon>
        <taxon>Gunneridae</taxon>
        <taxon>Pentapetalae</taxon>
        <taxon>rosids</taxon>
        <taxon>fabids</taxon>
        <taxon>Fabales</taxon>
        <taxon>Fabaceae</taxon>
        <taxon>Caesalpinioideae</taxon>
        <taxon>Cassia clade</taxon>
        <taxon>Senna</taxon>
    </lineage>
</organism>
<accession>A0A834WAP3</accession>
<evidence type="ECO:0000259" key="2">
    <source>
        <dbReference type="Pfam" id="PF00234"/>
    </source>
</evidence>
<proteinExistence type="predicted"/>
<evidence type="ECO:0000313" key="3">
    <source>
        <dbReference type="EMBL" id="KAF7816380.1"/>
    </source>
</evidence>
<dbReference type="Gene3D" id="1.10.110.10">
    <property type="entry name" value="Plant lipid-transfer and hydrophobic proteins"/>
    <property type="match status" value="1"/>
</dbReference>
<dbReference type="InterPro" id="IPR036312">
    <property type="entry name" value="Bifun_inhib/LTP/seed_sf"/>
</dbReference>
<dbReference type="OrthoDB" id="1379083at2759"/>
<reference evidence="3" key="1">
    <citation type="submission" date="2020-09" db="EMBL/GenBank/DDBJ databases">
        <title>Genome-Enabled Discovery of Anthraquinone Biosynthesis in Senna tora.</title>
        <authorList>
            <person name="Kang S.-H."/>
            <person name="Pandey R.P."/>
            <person name="Lee C.-M."/>
            <person name="Sim J.-S."/>
            <person name="Jeong J.-T."/>
            <person name="Choi B.-S."/>
            <person name="Jung M."/>
            <person name="Ginzburg D."/>
            <person name="Zhao K."/>
            <person name="Won S.Y."/>
            <person name="Oh T.-J."/>
            <person name="Yu Y."/>
            <person name="Kim N.-H."/>
            <person name="Lee O.R."/>
            <person name="Lee T.-H."/>
            <person name="Bashyal P."/>
            <person name="Kim T.-S."/>
            <person name="Lee W.-H."/>
            <person name="Kawkins C."/>
            <person name="Kim C.-K."/>
            <person name="Kim J.S."/>
            <person name="Ahn B.O."/>
            <person name="Rhee S.Y."/>
            <person name="Sohng J.K."/>
        </authorList>
    </citation>
    <scope>NUCLEOTIDE SEQUENCE</scope>
    <source>
        <tissue evidence="3">Leaf</tissue>
    </source>
</reference>
<comment type="caution">
    <text evidence="3">The sequence shown here is derived from an EMBL/GenBank/DDBJ whole genome shotgun (WGS) entry which is preliminary data.</text>
</comment>